<accession>A0A9P7UIW2</accession>
<evidence type="ECO:0000313" key="1">
    <source>
        <dbReference type="EMBL" id="KAG7058227.1"/>
    </source>
</evidence>
<protein>
    <submittedName>
        <fullName evidence="1">Short chain dehydrogenase</fullName>
    </submittedName>
</protein>
<gene>
    <name evidence="1" type="ORF">JMJ77_005604</name>
</gene>
<comment type="caution">
    <text evidence="1">The sequence shown here is derived from an EMBL/GenBank/DDBJ whole genome shotgun (WGS) entry which is preliminary data.</text>
</comment>
<organism evidence="1 2">
    <name type="scientific">Colletotrichum scovillei</name>
    <dbReference type="NCBI Taxonomy" id="1209932"/>
    <lineage>
        <taxon>Eukaryota</taxon>
        <taxon>Fungi</taxon>
        <taxon>Dikarya</taxon>
        <taxon>Ascomycota</taxon>
        <taxon>Pezizomycotina</taxon>
        <taxon>Sordariomycetes</taxon>
        <taxon>Hypocreomycetidae</taxon>
        <taxon>Glomerellales</taxon>
        <taxon>Glomerellaceae</taxon>
        <taxon>Colletotrichum</taxon>
        <taxon>Colletotrichum acutatum species complex</taxon>
    </lineage>
</organism>
<reference evidence="1" key="1">
    <citation type="submission" date="2021-05" db="EMBL/GenBank/DDBJ databases">
        <title>Comparative genomics of three Colletotrichum scovillei strains and genetic complementation revealed genes involved fungal growth and virulence on chili pepper.</title>
        <authorList>
            <person name="Hsieh D.-K."/>
            <person name="Chuang S.-C."/>
            <person name="Chen C.-Y."/>
            <person name="Chao Y.-T."/>
            <person name="Lu M.-Y.J."/>
            <person name="Lee M.-H."/>
            <person name="Shih M.-C."/>
        </authorList>
    </citation>
    <scope>NUCLEOTIDE SEQUENCE</scope>
    <source>
        <strain evidence="1">Coll-153</strain>
    </source>
</reference>
<dbReference type="Proteomes" id="UP000699042">
    <property type="component" value="Unassembled WGS sequence"/>
</dbReference>
<keyword evidence="2" id="KW-1185">Reference proteome</keyword>
<dbReference type="AlphaFoldDB" id="A0A9P7UIW2"/>
<evidence type="ECO:0000313" key="2">
    <source>
        <dbReference type="Proteomes" id="UP000699042"/>
    </source>
</evidence>
<proteinExistence type="predicted"/>
<name>A0A9P7UIW2_9PEZI</name>
<dbReference type="EMBL" id="JAESDN010000001">
    <property type="protein sequence ID" value="KAG7058227.1"/>
    <property type="molecule type" value="Genomic_DNA"/>
</dbReference>
<sequence length="98" mass="10626">MSLIEYADRTRGGLCDGVTAINAEVRTRDVERGIRQQESDGSHKVLGLTHLALGNQRSPLLLEVWVVVKNLLGSAHPGEMQLTRMPAPAHSTAKEAAK</sequence>